<name>A0A1B8ZYL6_9FLAO</name>
<accession>A0A1B8ZYL6</accession>
<evidence type="ECO:0000313" key="1">
    <source>
        <dbReference type="EMBL" id="OCA76691.1"/>
    </source>
</evidence>
<evidence type="ECO:0000313" key="2">
    <source>
        <dbReference type="Proteomes" id="UP000092651"/>
    </source>
</evidence>
<proteinExistence type="predicted"/>
<organism evidence="1 2">
    <name type="scientific">Chryseobacterium artocarpi</name>
    <dbReference type="NCBI Taxonomy" id="1414727"/>
    <lineage>
        <taxon>Bacteria</taxon>
        <taxon>Pseudomonadati</taxon>
        <taxon>Bacteroidota</taxon>
        <taxon>Flavobacteriia</taxon>
        <taxon>Flavobacteriales</taxon>
        <taxon>Weeksellaceae</taxon>
        <taxon>Chryseobacterium group</taxon>
        <taxon>Chryseobacterium</taxon>
    </lineage>
</organism>
<protein>
    <submittedName>
        <fullName evidence="1">Uncharacterized protein</fullName>
    </submittedName>
</protein>
<keyword evidence="2" id="KW-1185">Reference proteome</keyword>
<reference evidence="1 2" key="1">
    <citation type="submission" date="2016-07" db="EMBL/GenBank/DDBJ databases">
        <authorList>
            <person name="Jeong J.-J."/>
            <person name="Kim D.W."/>
            <person name="Sang M.K."/>
            <person name="Choi I.-G."/>
            <person name="Kim K.D."/>
        </authorList>
    </citation>
    <scope>NUCLEOTIDE SEQUENCE [LARGE SCALE GENOMIC DNA]</scope>
    <source>
        <strain evidence="1 2">UTM-3</strain>
    </source>
</reference>
<dbReference type="AlphaFoldDB" id="A0A1B8ZYL6"/>
<gene>
    <name evidence="1" type="ORF">BBI01_22010</name>
</gene>
<comment type="caution">
    <text evidence="1">The sequence shown here is derived from an EMBL/GenBank/DDBJ whole genome shotgun (WGS) entry which is preliminary data.</text>
</comment>
<dbReference type="EMBL" id="MAYH01000003">
    <property type="protein sequence ID" value="OCA76691.1"/>
    <property type="molecule type" value="Genomic_DNA"/>
</dbReference>
<dbReference type="Proteomes" id="UP000092651">
    <property type="component" value="Unassembled WGS sequence"/>
</dbReference>
<sequence length="156" mass="17781">MPLDLAKYISGNGELPSIPSPVPGLNFVIDIMVTETKERMKEMWDEAVEAVLEKAKDLGVKGVKEFVLLNANSDKQYETIEASQDTLEKLLSGKIRKRDKLENLEIATQKQDGEVYRKAGNQPYKSSLNYIILLRQEYDEKIADDIFIIETIFIKN</sequence>